<dbReference type="NCBIfam" id="NF033563">
    <property type="entry name" value="transpos_IS30"/>
    <property type="match status" value="1"/>
</dbReference>
<dbReference type="GO" id="GO:0032196">
    <property type="term" value="P:transposition"/>
    <property type="evidence" value="ECO:0007669"/>
    <property type="project" value="TreeGrafter"/>
</dbReference>
<dbReference type="InterPro" id="IPR001584">
    <property type="entry name" value="Integrase_cat-core"/>
</dbReference>
<proteinExistence type="predicted"/>
<dbReference type="Proteomes" id="UP000018162">
    <property type="component" value="Unassembled WGS sequence"/>
</dbReference>
<dbReference type="GO" id="GO:0004803">
    <property type="term" value="F:transposase activity"/>
    <property type="evidence" value="ECO:0007669"/>
    <property type="project" value="TreeGrafter"/>
</dbReference>
<feature type="region of interest" description="Disordered" evidence="2">
    <location>
        <begin position="149"/>
        <end position="171"/>
    </location>
</feature>
<feature type="domain" description="Integrase catalytic" evidence="3">
    <location>
        <begin position="170"/>
        <end position="342"/>
    </location>
</feature>
<reference evidence="4" key="1">
    <citation type="submission" date="2012-11" db="EMBL/GenBank/DDBJ databases">
        <title>Dependencies among metagenomic species, viruses, plasmids and units of genetic variation.</title>
        <authorList>
            <person name="Nielsen H.B."/>
            <person name="Almeida M."/>
            <person name="Juncker A.S."/>
            <person name="Rasmussen S."/>
            <person name="Li J."/>
            <person name="Sunagawa S."/>
            <person name="Plichta D."/>
            <person name="Gautier L."/>
            <person name="Le Chatelier E."/>
            <person name="Peletier E."/>
            <person name="Bonde I."/>
            <person name="Nielsen T."/>
            <person name="Manichanh C."/>
            <person name="Arumugam M."/>
            <person name="Batto J."/>
            <person name="Santos M.B.Q.D."/>
            <person name="Blom N."/>
            <person name="Borruel N."/>
            <person name="Burgdorf K.S."/>
            <person name="Boumezbeur F."/>
            <person name="Casellas F."/>
            <person name="Dore J."/>
            <person name="Guarner F."/>
            <person name="Hansen T."/>
            <person name="Hildebrand F."/>
            <person name="Kaas R.S."/>
            <person name="Kennedy S."/>
            <person name="Kristiansen K."/>
            <person name="Kultima J.R."/>
            <person name="Leonard P."/>
            <person name="Levenez F."/>
            <person name="Lund O."/>
            <person name="Moumen B."/>
            <person name="Le Paslier D."/>
            <person name="Pons N."/>
            <person name="Pedersen O."/>
            <person name="Prifti E."/>
            <person name="Qin J."/>
            <person name="Raes J."/>
            <person name="Tap J."/>
            <person name="Tims S."/>
            <person name="Ussery D.W."/>
            <person name="Yamada T."/>
            <person name="MetaHit consortium"/>
            <person name="Renault P."/>
            <person name="Sicheritz-Ponten T."/>
            <person name="Bork P."/>
            <person name="Wang J."/>
            <person name="Brunak S."/>
            <person name="Ehrlich S.D."/>
        </authorList>
    </citation>
    <scope>NUCLEOTIDE SEQUENCE [LARGE SCALE GENOMIC DNA]</scope>
</reference>
<organism evidence="4 5">
    <name type="scientific">Agathobacter rectalis CAG:36</name>
    <dbReference type="NCBI Taxonomy" id="1263079"/>
    <lineage>
        <taxon>Bacteria</taxon>
        <taxon>Bacillati</taxon>
        <taxon>Bacillota</taxon>
        <taxon>Clostridia</taxon>
        <taxon>Lachnospirales</taxon>
        <taxon>Lachnospiraceae</taxon>
        <taxon>Agathobacter</taxon>
    </lineage>
</organism>
<dbReference type="InterPro" id="IPR012337">
    <property type="entry name" value="RNaseH-like_sf"/>
</dbReference>
<dbReference type="PANTHER" id="PTHR10948">
    <property type="entry name" value="TRANSPOSASE"/>
    <property type="match status" value="1"/>
</dbReference>
<dbReference type="Gene3D" id="1.10.10.60">
    <property type="entry name" value="Homeodomain-like"/>
    <property type="match status" value="1"/>
</dbReference>
<sequence>MARRFKHLTKTDRLRMEQQLKDGKGAKEIAENLGVHISTIYREKKRGQYEHRNSDWTTEIRYSPDIAHDRYRENLKAKGPELKLGKDRKLAEYIEHKIADEQYSPAAVLGRIKAKGLKFNTTISVNTLYSYIEKGVFLRITNKDLPVKGSRKREYRHTKAQSRAPKGESIEKRPEEINNRETFGHWEMDCVESAKGCTTTLLVLTERLSRREITRRMEAKKAENVVAELDALEKRYGELFPLIFKSITVDNGSEFTNCEGMERSSLREGEKRTKLYYCHPYSAYERGSNENQNKLVRRHAPKGSSFENMTDERADYIEGWMNDYPRKMFNWHTPEEVFQAEIKALSGAL</sequence>
<dbReference type="GO" id="GO:0003676">
    <property type="term" value="F:nucleic acid binding"/>
    <property type="evidence" value="ECO:0007669"/>
    <property type="project" value="InterPro"/>
</dbReference>
<dbReference type="PANTHER" id="PTHR10948:SF23">
    <property type="entry name" value="TRANSPOSASE INSI FOR INSERTION SEQUENCE ELEMENT IS30A-RELATED"/>
    <property type="match status" value="1"/>
</dbReference>
<name>R6UWM7_9FIRM</name>
<dbReference type="InterPro" id="IPR053392">
    <property type="entry name" value="Transposase_IS30-like"/>
</dbReference>
<dbReference type="GO" id="GO:0006310">
    <property type="term" value="P:DNA recombination"/>
    <property type="evidence" value="ECO:0007669"/>
    <property type="project" value="UniProtKB-KW"/>
</dbReference>
<dbReference type="InterPro" id="IPR025246">
    <property type="entry name" value="IS30-like_HTH"/>
</dbReference>
<keyword evidence="1" id="KW-0233">DNA recombination</keyword>
<accession>R6UWM7</accession>
<dbReference type="GO" id="GO:0015074">
    <property type="term" value="P:DNA integration"/>
    <property type="evidence" value="ECO:0007669"/>
    <property type="project" value="InterPro"/>
</dbReference>
<evidence type="ECO:0000313" key="5">
    <source>
        <dbReference type="Proteomes" id="UP000018162"/>
    </source>
</evidence>
<dbReference type="Gene3D" id="3.30.420.10">
    <property type="entry name" value="Ribonuclease H-like superfamily/Ribonuclease H"/>
    <property type="match status" value="1"/>
</dbReference>
<dbReference type="InterPro" id="IPR051917">
    <property type="entry name" value="Transposase-Integrase"/>
</dbReference>
<comment type="caution">
    <text evidence="4">The sequence shown here is derived from an EMBL/GenBank/DDBJ whole genome shotgun (WGS) entry which is preliminary data.</text>
</comment>
<evidence type="ECO:0000256" key="2">
    <source>
        <dbReference type="SAM" id="MobiDB-lite"/>
    </source>
</evidence>
<evidence type="ECO:0000313" key="4">
    <source>
        <dbReference type="EMBL" id="CDC75077.1"/>
    </source>
</evidence>
<protein>
    <submittedName>
        <fullName evidence="4">ISTde2 transposase</fullName>
    </submittedName>
</protein>
<dbReference type="Pfam" id="PF13936">
    <property type="entry name" value="HTH_38"/>
    <property type="match status" value="1"/>
</dbReference>
<dbReference type="EMBL" id="CBFV010000095">
    <property type="protein sequence ID" value="CDC75077.1"/>
    <property type="molecule type" value="Genomic_DNA"/>
</dbReference>
<dbReference type="GO" id="GO:0005829">
    <property type="term" value="C:cytosol"/>
    <property type="evidence" value="ECO:0007669"/>
    <property type="project" value="TreeGrafter"/>
</dbReference>
<evidence type="ECO:0000259" key="3">
    <source>
        <dbReference type="PROSITE" id="PS50994"/>
    </source>
</evidence>
<dbReference type="AlphaFoldDB" id="R6UWM7"/>
<dbReference type="PROSITE" id="PS50994">
    <property type="entry name" value="INTEGRASE"/>
    <property type="match status" value="1"/>
</dbReference>
<feature type="compositionally biased region" description="Basic residues" evidence="2">
    <location>
        <begin position="149"/>
        <end position="160"/>
    </location>
</feature>
<gene>
    <name evidence="4" type="ORF">BN626_01957</name>
</gene>
<dbReference type="SUPFAM" id="SSF53098">
    <property type="entry name" value="Ribonuclease H-like"/>
    <property type="match status" value="1"/>
</dbReference>
<evidence type="ECO:0000256" key="1">
    <source>
        <dbReference type="ARBA" id="ARBA00023172"/>
    </source>
</evidence>
<dbReference type="InterPro" id="IPR036397">
    <property type="entry name" value="RNaseH_sf"/>
</dbReference>